<comment type="catalytic activity">
    <reaction evidence="6 7">
        <text>N-acetyl-L-glutamate 5-semialdehyde + phosphate + NADP(+) = N-acetyl-L-glutamyl 5-phosphate + NADPH + H(+)</text>
        <dbReference type="Rhea" id="RHEA:21588"/>
        <dbReference type="ChEBI" id="CHEBI:15378"/>
        <dbReference type="ChEBI" id="CHEBI:29123"/>
        <dbReference type="ChEBI" id="CHEBI:43474"/>
        <dbReference type="ChEBI" id="CHEBI:57783"/>
        <dbReference type="ChEBI" id="CHEBI:57936"/>
        <dbReference type="ChEBI" id="CHEBI:58349"/>
        <dbReference type="EC" id="1.2.1.38"/>
    </reaction>
</comment>
<dbReference type="Gene3D" id="3.30.360.10">
    <property type="entry name" value="Dihydrodipicolinate Reductase, domain 2"/>
    <property type="match status" value="1"/>
</dbReference>
<sequence>MKVGIIGATGYTGQELVRLLQNHPEIELAYLGSSSNSGAVYEEMFPQFSGLSSSLDAGSGPGLGTGKLDDEQVPDLDVLFCALPHGLTAGRTAQWLNRGIKVIDLGADFRLKDGAVYEAWYKVQHPAQELLPEAVYGLPELYRDKIAGKTLVANPGCYPTATLLALAPLLRKGLLQKDGLIIDAKSGVSGAGRGVALGNHFSEVNENFKAYGVASHRHTPEIEQQLTEAAGAELLVNFTPHLVPMIRGILATIYAQVTPGVTEADLKACWQEQYEEEEFMHILPEGIWPQTKFALGSNHSFLQLKIDPRTGRAILVSALDNLVKGASGQAVQNMNLICGLPENMGLKMRGLWP</sequence>
<comment type="function">
    <text evidence="7">Catalyzes the NADPH-dependent reduction of N-acetyl-5-glutamyl phosphate to yield N-acetyl-L-glutamate 5-semialdehyde.</text>
</comment>
<dbReference type="GO" id="GO:0006526">
    <property type="term" value="P:L-arginine biosynthetic process"/>
    <property type="evidence" value="ECO:0007669"/>
    <property type="project" value="UniProtKB-UniRule"/>
</dbReference>
<comment type="similarity">
    <text evidence="7">Belongs to the NAGSA dehydrogenase family. Type 1 subfamily.</text>
</comment>
<evidence type="ECO:0000256" key="5">
    <source>
        <dbReference type="ARBA" id="ARBA00023002"/>
    </source>
</evidence>
<keyword evidence="5 7" id="KW-0560">Oxidoreductase</keyword>
<dbReference type="InterPro" id="IPR050085">
    <property type="entry name" value="AGPR"/>
</dbReference>
<dbReference type="InterPro" id="IPR058924">
    <property type="entry name" value="AGPR_dimerisation_dom"/>
</dbReference>
<dbReference type="RefSeq" id="WP_208925347.1">
    <property type="nucleotide sequence ID" value="NZ_LK996017.1"/>
</dbReference>
<protein>
    <recommendedName>
        <fullName evidence="7">N-acetyl-gamma-glutamyl-phosphate reductase</fullName>
        <shortName evidence="7">AGPR</shortName>
        <ecNumber evidence="7">1.2.1.38</ecNumber>
    </recommendedName>
    <alternativeName>
        <fullName evidence="7">N-acetyl-glutamate semialdehyde dehydrogenase</fullName>
        <shortName evidence="7">NAGSA dehydrogenase</shortName>
    </alternativeName>
</protein>
<dbReference type="Pfam" id="PF01118">
    <property type="entry name" value="Semialdhyde_dh"/>
    <property type="match status" value="1"/>
</dbReference>
<feature type="domain" description="Semialdehyde dehydrogenase NAD-binding" evidence="9">
    <location>
        <begin position="2"/>
        <end position="149"/>
    </location>
</feature>
<name>A0A098AXF2_DESHA</name>
<proteinExistence type="inferred from homology"/>
<dbReference type="PANTHER" id="PTHR32338">
    <property type="entry name" value="N-ACETYL-GAMMA-GLUTAMYL-PHOSPHATE REDUCTASE, CHLOROPLASTIC-RELATED-RELATED"/>
    <property type="match status" value="1"/>
</dbReference>
<evidence type="ECO:0000256" key="1">
    <source>
        <dbReference type="ARBA" id="ARBA00004862"/>
    </source>
</evidence>
<dbReference type="FunFam" id="3.30.360.10:FF:000014">
    <property type="entry name" value="N-acetyl-gamma-glutamyl-phosphate reductase"/>
    <property type="match status" value="1"/>
</dbReference>
<dbReference type="SUPFAM" id="SSF55347">
    <property type="entry name" value="Glyceraldehyde-3-phosphate dehydrogenase-like, C-terminal domain"/>
    <property type="match status" value="1"/>
</dbReference>
<dbReference type="InterPro" id="IPR023013">
    <property type="entry name" value="AGPR_AS"/>
</dbReference>
<evidence type="ECO:0000256" key="4">
    <source>
        <dbReference type="ARBA" id="ARBA00022857"/>
    </source>
</evidence>
<evidence type="ECO:0000256" key="3">
    <source>
        <dbReference type="ARBA" id="ARBA00022605"/>
    </source>
</evidence>
<evidence type="ECO:0000259" key="9">
    <source>
        <dbReference type="SMART" id="SM00859"/>
    </source>
</evidence>
<reference evidence="10" key="1">
    <citation type="submission" date="2014-07" db="EMBL/GenBank/DDBJ databases">
        <authorList>
            <person name="Hornung V.Bastian."/>
        </authorList>
    </citation>
    <scope>NUCLEOTIDE SEQUENCE</scope>
    <source>
        <strain evidence="10">PCE-S</strain>
    </source>
</reference>
<dbReference type="UniPathway" id="UPA00068">
    <property type="reaction ID" value="UER00108"/>
</dbReference>
<dbReference type="Gene3D" id="3.40.50.720">
    <property type="entry name" value="NAD(P)-binding Rossmann-like Domain"/>
    <property type="match status" value="1"/>
</dbReference>
<dbReference type="SMART" id="SM00859">
    <property type="entry name" value="Semialdhyde_dh"/>
    <property type="match status" value="1"/>
</dbReference>
<dbReference type="PATRIC" id="fig|49338.4.peg.967"/>
<dbReference type="SUPFAM" id="SSF51735">
    <property type="entry name" value="NAD(P)-binding Rossmann-fold domains"/>
    <property type="match status" value="1"/>
</dbReference>
<keyword evidence="4 7" id="KW-0521">NADP</keyword>
<dbReference type="GO" id="GO:0005737">
    <property type="term" value="C:cytoplasm"/>
    <property type="evidence" value="ECO:0007669"/>
    <property type="project" value="UniProtKB-SubCell"/>
</dbReference>
<comment type="pathway">
    <text evidence="1 7">Amino-acid biosynthesis; L-arginine biosynthesis; N(2)-acetyl-L-ornithine from L-glutamate: step 3/4.</text>
</comment>
<comment type="subcellular location">
    <subcellularLocation>
        <location evidence="7">Cytoplasm</location>
    </subcellularLocation>
</comment>
<dbReference type="CDD" id="cd17895">
    <property type="entry name" value="AGPR_1_N"/>
    <property type="match status" value="1"/>
</dbReference>
<dbReference type="InterPro" id="IPR000534">
    <property type="entry name" value="Semialdehyde_DH_NAD-bd"/>
</dbReference>
<dbReference type="Pfam" id="PF22698">
    <property type="entry name" value="Semialdhyde_dhC_1"/>
    <property type="match status" value="1"/>
</dbReference>
<evidence type="ECO:0000256" key="2">
    <source>
        <dbReference type="ARBA" id="ARBA00022571"/>
    </source>
</evidence>
<dbReference type="GO" id="GO:0003942">
    <property type="term" value="F:N-acetyl-gamma-glutamyl-phosphate reductase activity"/>
    <property type="evidence" value="ECO:0007669"/>
    <property type="project" value="UniProtKB-UniRule"/>
</dbReference>
<dbReference type="NCBIfam" id="TIGR01850">
    <property type="entry name" value="argC"/>
    <property type="match status" value="1"/>
</dbReference>
<dbReference type="InterPro" id="IPR000706">
    <property type="entry name" value="AGPR_type-1"/>
</dbReference>
<gene>
    <name evidence="7" type="primary">argC</name>
    <name evidence="10" type="ORF">DPCES_0898</name>
</gene>
<evidence type="ECO:0000256" key="7">
    <source>
        <dbReference type="HAMAP-Rule" id="MF_00150"/>
    </source>
</evidence>
<keyword evidence="3 7" id="KW-0028">Amino-acid biosynthesis</keyword>
<organism evidence="10">
    <name type="scientific">Desulfitobacterium hafniense</name>
    <name type="common">Desulfitobacterium frappieri</name>
    <dbReference type="NCBI Taxonomy" id="49338"/>
    <lineage>
        <taxon>Bacteria</taxon>
        <taxon>Bacillati</taxon>
        <taxon>Bacillota</taxon>
        <taxon>Clostridia</taxon>
        <taxon>Eubacteriales</taxon>
        <taxon>Desulfitobacteriaceae</taxon>
        <taxon>Desulfitobacterium</taxon>
    </lineage>
</organism>
<dbReference type="GO" id="GO:0070401">
    <property type="term" value="F:NADP+ binding"/>
    <property type="evidence" value="ECO:0007669"/>
    <property type="project" value="InterPro"/>
</dbReference>
<accession>A0A098AXF2</accession>
<keyword evidence="7" id="KW-0963">Cytoplasm</keyword>
<evidence type="ECO:0000256" key="6">
    <source>
        <dbReference type="ARBA" id="ARBA00050557"/>
    </source>
</evidence>
<evidence type="ECO:0000256" key="8">
    <source>
        <dbReference type="PROSITE-ProRule" id="PRU10010"/>
    </source>
</evidence>
<feature type="active site" evidence="7 8">
    <location>
        <position position="157"/>
    </location>
</feature>
<dbReference type="PROSITE" id="PS01224">
    <property type="entry name" value="ARGC"/>
    <property type="match status" value="1"/>
</dbReference>
<dbReference type="EC" id="1.2.1.38" evidence="7"/>
<dbReference type="PANTHER" id="PTHR32338:SF10">
    <property type="entry name" value="N-ACETYL-GAMMA-GLUTAMYL-PHOSPHATE REDUCTASE, CHLOROPLASTIC-RELATED"/>
    <property type="match status" value="1"/>
</dbReference>
<evidence type="ECO:0000313" key="10">
    <source>
        <dbReference type="EMBL" id="CDX00785.1"/>
    </source>
</evidence>
<dbReference type="InterPro" id="IPR036291">
    <property type="entry name" value="NAD(P)-bd_dom_sf"/>
</dbReference>
<dbReference type="EMBL" id="LK996017">
    <property type="protein sequence ID" value="CDX00785.1"/>
    <property type="molecule type" value="Genomic_DNA"/>
</dbReference>
<keyword evidence="2 7" id="KW-0055">Arginine biosynthesis</keyword>
<dbReference type="HAMAP" id="MF_00150">
    <property type="entry name" value="ArgC_type1"/>
    <property type="match status" value="1"/>
</dbReference>
<dbReference type="CDD" id="cd23934">
    <property type="entry name" value="AGPR_1_C"/>
    <property type="match status" value="1"/>
</dbReference>
<dbReference type="AlphaFoldDB" id="A0A098AXF2"/>
<dbReference type="GO" id="GO:0051287">
    <property type="term" value="F:NAD binding"/>
    <property type="evidence" value="ECO:0007669"/>
    <property type="project" value="InterPro"/>
</dbReference>